<dbReference type="Pfam" id="PF00646">
    <property type="entry name" value="F-box"/>
    <property type="match status" value="1"/>
</dbReference>
<comment type="caution">
    <text evidence="2">The sequence shown here is derived from an EMBL/GenBank/DDBJ whole genome shotgun (WGS) entry which is preliminary data.</text>
</comment>
<dbReference type="CDD" id="cd09917">
    <property type="entry name" value="F-box_SF"/>
    <property type="match status" value="1"/>
</dbReference>
<dbReference type="InParanoid" id="G4TDI0"/>
<dbReference type="PROSITE" id="PS50181">
    <property type="entry name" value="FBOX"/>
    <property type="match status" value="1"/>
</dbReference>
<dbReference type="SUPFAM" id="SSF69322">
    <property type="entry name" value="Tricorn protease domain 2"/>
    <property type="match status" value="1"/>
</dbReference>
<dbReference type="Proteomes" id="UP000007148">
    <property type="component" value="Unassembled WGS sequence"/>
</dbReference>
<dbReference type="InterPro" id="IPR036047">
    <property type="entry name" value="F-box-like_dom_sf"/>
</dbReference>
<proteinExistence type="predicted"/>
<gene>
    <name evidence="2" type="ORF">PIIN_03257</name>
</gene>
<dbReference type="HOGENOM" id="CLU_032411_0_0_1"/>
<evidence type="ECO:0000313" key="2">
    <source>
        <dbReference type="EMBL" id="CCA69358.1"/>
    </source>
</evidence>
<evidence type="ECO:0000259" key="1">
    <source>
        <dbReference type="PROSITE" id="PS50181"/>
    </source>
</evidence>
<dbReference type="AlphaFoldDB" id="G4TDI0"/>
<reference evidence="2 3" key="1">
    <citation type="journal article" date="2011" name="PLoS Pathog.">
        <title>Endophytic Life Strategies Decoded by Genome and Transcriptome Analyses of the Mutualistic Root Symbiont Piriformospora indica.</title>
        <authorList>
            <person name="Zuccaro A."/>
            <person name="Lahrmann U."/>
            <person name="Guldener U."/>
            <person name="Langen G."/>
            <person name="Pfiffi S."/>
            <person name="Biedenkopf D."/>
            <person name="Wong P."/>
            <person name="Samans B."/>
            <person name="Grimm C."/>
            <person name="Basiewicz M."/>
            <person name="Murat C."/>
            <person name="Martin F."/>
            <person name="Kogel K.H."/>
        </authorList>
    </citation>
    <scope>NUCLEOTIDE SEQUENCE [LARGE SCALE GENOMIC DNA]</scope>
    <source>
        <strain evidence="2 3">DSM 11827</strain>
    </source>
</reference>
<evidence type="ECO:0000313" key="3">
    <source>
        <dbReference type="Proteomes" id="UP000007148"/>
    </source>
</evidence>
<feature type="domain" description="F-box" evidence="1">
    <location>
        <begin position="29"/>
        <end position="76"/>
    </location>
</feature>
<dbReference type="SUPFAM" id="SSF81383">
    <property type="entry name" value="F-box domain"/>
    <property type="match status" value="1"/>
</dbReference>
<dbReference type="InterPro" id="IPR001810">
    <property type="entry name" value="F-box_dom"/>
</dbReference>
<protein>
    <recommendedName>
        <fullName evidence="1">F-box domain-containing protein</fullName>
    </recommendedName>
</protein>
<dbReference type="Gene3D" id="1.20.1280.50">
    <property type="match status" value="1"/>
</dbReference>
<accession>G4TDI0</accession>
<sequence length="547" mass="63195">MPIFALILHLYNPHTSAVTGVAKRMAHAMKSVHSLNRDVLIIIAEHLSVADLVAMSQTTRSWHSLSRQESSFWRYAREDISTVVFKRIAPLPKYSAEEIRAAAIEALRVQSKWEKSPIIKIKQGSRIDVTNKTIHFVPGTRWMLCTKFLPYSPSLITSLSFEFYDLKSGQLSGIVDIELEDIYNTLELQILTSLALSPAEILLAVRRQRQRESGSDDTVYYVRRIHLSQDNHNLDDIRFSVEEVLTFVSEFQYASGIFSPDGRLFVIESNGQIDIYDLQTLNRWMFSWYLPKYREIPYFRHKIQLAASEDLLVMFNRSTHDVVALHIPTLTRVLQKQDTSIRFCFQKRHTYRVPMRAGHIDQYQLLTGRPDEGLTPSTRKIDFLCCKRETNEIMLKAFQGFLNIDSEEDFIDTASPEKARKVLKKPVEHYDGPHSPCYLQNIYPQEPGVIVHAPLKSQDHLRYCRNMSIYGRIVVFYEAQCLNTADMRHLHIVGVDTAKRRRGIQVIGKDADSLVRHGFTRIDEETGLVFIWDRSGNCSEITVLWLQ</sequence>
<organism evidence="2 3">
    <name type="scientific">Serendipita indica (strain DSM 11827)</name>
    <name type="common">Root endophyte fungus</name>
    <name type="synonym">Piriformospora indica</name>
    <dbReference type="NCBI Taxonomy" id="1109443"/>
    <lineage>
        <taxon>Eukaryota</taxon>
        <taxon>Fungi</taxon>
        <taxon>Dikarya</taxon>
        <taxon>Basidiomycota</taxon>
        <taxon>Agaricomycotina</taxon>
        <taxon>Agaricomycetes</taxon>
        <taxon>Sebacinales</taxon>
        <taxon>Serendipitaceae</taxon>
        <taxon>Serendipita</taxon>
    </lineage>
</organism>
<dbReference type="EMBL" id="CAFZ01000053">
    <property type="protein sequence ID" value="CCA69358.1"/>
    <property type="molecule type" value="Genomic_DNA"/>
</dbReference>
<keyword evidence="3" id="KW-1185">Reference proteome</keyword>
<name>G4TDI0_SERID</name>